<organism evidence="2 3">
    <name type="scientific">Plakobranchus ocellatus</name>
    <dbReference type="NCBI Taxonomy" id="259542"/>
    <lineage>
        <taxon>Eukaryota</taxon>
        <taxon>Metazoa</taxon>
        <taxon>Spiralia</taxon>
        <taxon>Lophotrochozoa</taxon>
        <taxon>Mollusca</taxon>
        <taxon>Gastropoda</taxon>
        <taxon>Heterobranchia</taxon>
        <taxon>Euthyneura</taxon>
        <taxon>Panpulmonata</taxon>
        <taxon>Sacoglossa</taxon>
        <taxon>Placobranchoidea</taxon>
        <taxon>Plakobranchidae</taxon>
        <taxon>Plakobranchus</taxon>
    </lineage>
</organism>
<sequence length="113" mass="12444">MPLKRIDINAVVRLTPALRCLPPVSPIPLPLAPAPGCPRCGQSNIPRPVFEDLERDVLVSFVVSAHDDLAETALPYNVQDLKSVEQMVVDHLTQPHTHTDNHTRSHTEGGEDE</sequence>
<reference evidence="2 3" key="1">
    <citation type="journal article" date="2021" name="Elife">
        <title>Chloroplast acquisition without the gene transfer in kleptoplastic sea slugs, Plakobranchus ocellatus.</title>
        <authorList>
            <person name="Maeda T."/>
            <person name="Takahashi S."/>
            <person name="Yoshida T."/>
            <person name="Shimamura S."/>
            <person name="Takaki Y."/>
            <person name="Nagai Y."/>
            <person name="Toyoda A."/>
            <person name="Suzuki Y."/>
            <person name="Arimoto A."/>
            <person name="Ishii H."/>
            <person name="Satoh N."/>
            <person name="Nishiyama T."/>
            <person name="Hasebe M."/>
            <person name="Maruyama T."/>
            <person name="Minagawa J."/>
            <person name="Obokata J."/>
            <person name="Shigenobu S."/>
        </authorList>
    </citation>
    <scope>NUCLEOTIDE SEQUENCE [LARGE SCALE GENOMIC DNA]</scope>
</reference>
<dbReference type="Proteomes" id="UP000735302">
    <property type="component" value="Unassembled WGS sequence"/>
</dbReference>
<feature type="region of interest" description="Disordered" evidence="1">
    <location>
        <begin position="93"/>
        <end position="113"/>
    </location>
</feature>
<evidence type="ECO:0000256" key="1">
    <source>
        <dbReference type="SAM" id="MobiDB-lite"/>
    </source>
</evidence>
<accession>A0AAV4D3F7</accession>
<gene>
    <name evidence="2" type="ORF">PoB_006501000</name>
</gene>
<protein>
    <submittedName>
        <fullName evidence="2">Uncharacterized protein</fullName>
    </submittedName>
</protein>
<keyword evidence="3" id="KW-1185">Reference proteome</keyword>
<evidence type="ECO:0000313" key="2">
    <source>
        <dbReference type="EMBL" id="GFO38505.1"/>
    </source>
</evidence>
<feature type="compositionally biased region" description="Basic and acidic residues" evidence="1">
    <location>
        <begin position="97"/>
        <end position="113"/>
    </location>
</feature>
<proteinExistence type="predicted"/>
<evidence type="ECO:0000313" key="3">
    <source>
        <dbReference type="Proteomes" id="UP000735302"/>
    </source>
</evidence>
<dbReference type="AlphaFoldDB" id="A0AAV4D3F7"/>
<dbReference type="EMBL" id="BLXT01007319">
    <property type="protein sequence ID" value="GFO38505.1"/>
    <property type="molecule type" value="Genomic_DNA"/>
</dbReference>
<comment type="caution">
    <text evidence="2">The sequence shown here is derived from an EMBL/GenBank/DDBJ whole genome shotgun (WGS) entry which is preliminary data.</text>
</comment>
<name>A0AAV4D3F7_9GAST</name>